<proteinExistence type="predicted"/>
<protein>
    <submittedName>
        <fullName evidence="1">Uncharacterized protein</fullName>
    </submittedName>
</protein>
<evidence type="ECO:0000313" key="2">
    <source>
        <dbReference type="Proteomes" id="UP001595735"/>
    </source>
</evidence>
<reference evidence="2" key="1">
    <citation type="journal article" date="2019" name="Int. J. Syst. Evol. Microbiol.">
        <title>The Global Catalogue of Microorganisms (GCM) 10K type strain sequencing project: providing services to taxonomists for standard genome sequencing and annotation.</title>
        <authorList>
            <consortium name="The Broad Institute Genomics Platform"/>
            <consortium name="The Broad Institute Genome Sequencing Center for Infectious Disease"/>
            <person name="Wu L."/>
            <person name="Ma J."/>
        </authorList>
    </citation>
    <scope>NUCLEOTIDE SEQUENCE [LARGE SCALE GENOMIC DNA]</scope>
    <source>
        <strain evidence="2">CECT 7798</strain>
    </source>
</reference>
<name>A0ABV7XTR8_9FLAO</name>
<accession>A0ABV7XTR8</accession>
<dbReference type="Proteomes" id="UP001595735">
    <property type="component" value="Unassembled WGS sequence"/>
</dbReference>
<organism evidence="1 2">
    <name type="scientific">Chryseobacterium tructae</name>
    <dbReference type="NCBI Taxonomy" id="1037380"/>
    <lineage>
        <taxon>Bacteria</taxon>
        <taxon>Pseudomonadati</taxon>
        <taxon>Bacteroidota</taxon>
        <taxon>Flavobacteriia</taxon>
        <taxon>Flavobacteriales</taxon>
        <taxon>Weeksellaceae</taxon>
        <taxon>Chryseobacterium group</taxon>
        <taxon>Chryseobacterium</taxon>
    </lineage>
</organism>
<gene>
    <name evidence="1" type="ORF">ACFONJ_06510</name>
</gene>
<dbReference type="RefSeq" id="WP_378169778.1">
    <property type="nucleotide sequence ID" value="NZ_JBHRYO010000002.1"/>
</dbReference>
<dbReference type="EMBL" id="JBHRYO010000002">
    <property type="protein sequence ID" value="MFC3755613.1"/>
    <property type="molecule type" value="Genomic_DNA"/>
</dbReference>
<comment type="caution">
    <text evidence="1">The sequence shown here is derived from an EMBL/GenBank/DDBJ whole genome shotgun (WGS) entry which is preliminary data.</text>
</comment>
<evidence type="ECO:0000313" key="1">
    <source>
        <dbReference type="EMBL" id="MFC3755613.1"/>
    </source>
</evidence>
<sequence length="126" mass="14591">MKKLLNKLIIIEFEDKESEKGILINYSKDWILLKSNPVDFILDGYSAVKNHNIKKITSNDETEFVERAMKLKGISVDKKIYKLPLQSFDSIIDSINKNFGIFSLIKKKDNVIYPGKLKKLTEKKIV</sequence>
<keyword evidence="2" id="KW-1185">Reference proteome</keyword>